<dbReference type="Pfam" id="PF01381">
    <property type="entry name" value="HTH_3"/>
    <property type="match status" value="1"/>
</dbReference>
<dbReference type="CDD" id="cd00093">
    <property type="entry name" value="HTH_XRE"/>
    <property type="match status" value="1"/>
</dbReference>
<dbReference type="OrthoDB" id="5957901at2"/>
<sequence>MKDIQKVLQDIDAFKSLVLELHERKKREEAIELEQVGPFIKGFRKDRGITQNDFALALGLSKNVIAAIEAGHLTVKLENFLKVTHAVGLKVFFNE</sequence>
<dbReference type="SUPFAM" id="SSF47413">
    <property type="entry name" value="lambda repressor-like DNA-binding domains"/>
    <property type="match status" value="1"/>
</dbReference>
<evidence type="ECO:0000313" key="2">
    <source>
        <dbReference type="EMBL" id="EDM27271.1"/>
    </source>
</evidence>
<accession>A6DLX3</accession>
<dbReference type="InterPro" id="IPR010982">
    <property type="entry name" value="Lambda_DNA-bd_dom_sf"/>
</dbReference>
<proteinExistence type="predicted"/>
<evidence type="ECO:0000259" key="1">
    <source>
        <dbReference type="PROSITE" id="PS50943"/>
    </source>
</evidence>
<dbReference type="STRING" id="313628.LNTAR_21195"/>
<reference evidence="2 3" key="1">
    <citation type="journal article" date="2010" name="J. Bacteriol.">
        <title>Genome sequence of Lentisphaera araneosa HTCC2155T, the type species of the order Lentisphaerales in the phylum Lentisphaerae.</title>
        <authorList>
            <person name="Thrash J.C."/>
            <person name="Cho J.C."/>
            <person name="Vergin K.L."/>
            <person name="Morris R.M."/>
            <person name="Giovannoni S.J."/>
        </authorList>
    </citation>
    <scope>NUCLEOTIDE SEQUENCE [LARGE SCALE GENOMIC DNA]</scope>
    <source>
        <strain evidence="2 3">HTCC2155</strain>
    </source>
</reference>
<dbReference type="SMART" id="SM00530">
    <property type="entry name" value="HTH_XRE"/>
    <property type="match status" value="1"/>
</dbReference>
<dbReference type="PROSITE" id="PS50943">
    <property type="entry name" value="HTH_CROC1"/>
    <property type="match status" value="1"/>
</dbReference>
<dbReference type="GO" id="GO:0003677">
    <property type="term" value="F:DNA binding"/>
    <property type="evidence" value="ECO:0007669"/>
    <property type="project" value="InterPro"/>
</dbReference>
<dbReference type="AlphaFoldDB" id="A6DLX3"/>
<dbReference type="RefSeq" id="WP_007278881.1">
    <property type="nucleotide sequence ID" value="NZ_ABCK01000010.1"/>
</dbReference>
<gene>
    <name evidence="2" type="ORF">LNTAR_21195</name>
</gene>
<keyword evidence="3" id="KW-1185">Reference proteome</keyword>
<dbReference type="Gene3D" id="1.10.260.40">
    <property type="entry name" value="lambda repressor-like DNA-binding domains"/>
    <property type="match status" value="1"/>
</dbReference>
<evidence type="ECO:0000313" key="3">
    <source>
        <dbReference type="Proteomes" id="UP000004947"/>
    </source>
</evidence>
<feature type="domain" description="HTH cro/C1-type" evidence="1">
    <location>
        <begin position="40"/>
        <end position="93"/>
    </location>
</feature>
<dbReference type="InterPro" id="IPR001387">
    <property type="entry name" value="Cro/C1-type_HTH"/>
</dbReference>
<comment type="caution">
    <text evidence="2">The sequence shown here is derived from an EMBL/GenBank/DDBJ whole genome shotgun (WGS) entry which is preliminary data.</text>
</comment>
<organism evidence="2 3">
    <name type="scientific">Lentisphaera araneosa HTCC2155</name>
    <dbReference type="NCBI Taxonomy" id="313628"/>
    <lineage>
        <taxon>Bacteria</taxon>
        <taxon>Pseudomonadati</taxon>
        <taxon>Lentisphaerota</taxon>
        <taxon>Lentisphaeria</taxon>
        <taxon>Lentisphaerales</taxon>
        <taxon>Lentisphaeraceae</taxon>
        <taxon>Lentisphaera</taxon>
    </lineage>
</organism>
<dbReference type="EMBL" id="ABCK01000010">
    <property type="protein sequence ID" value="EDM27271.1"/>
    <property type="molecule type" value="Genomic_DNA"/>
</dbReference>
<dbReference type="Proteomes" id="UP000004947">
    <property type="component" value="Unassembled WGS sequence"/>
</dbReference>
<name>A6DLX3_9BACT</name>
<protein>
    <recommendedName>
        <fullName evidence="1">HTH cro/C1-type domain-containing protein</fullName>
    </recommendedName>
</protein>